<evidence type="ECO:0000313" key="4">
    <source>
        <dbReference type="Proteomes" id="UP000256727"/>
    </source>
</evidence>
<dbReference type="OrthoDB" id="3746662at2"/>
<dbReference type="PANTHER" id="PTHR37312">
    <property type="entry name" value="MEMBRANE-BOUND ACYLTRANSFERASE YKRP-RELATED"/>
    <property type="match status" value="1"/>
</dbReference>
<feature type="transmembrane region" description="Helical" evidence="1">
    <location>
        <begin position="186"/>
        <end position="204"/>
    </location>
</feature>
<feature type="transmembrane region" description="Helical" evidence="1">
    <location>
        <begin position="250"/>
        <end position="268"/>
    </location>
</feature>
<feature type="transmembrane region" description="Helical" evidence="1">
    <location>
        <begin position="216"/>
        <end position="238"/>
    </location>
</feature>
<dbReference type="AlphaFoldDB" id="A0A3D9L9R7"/>
<feature type="transmembrane region" description="Helical" evidence="1">
    <location>
        <begin position="58"/>
        <end position="79"/>
    </location>
</feature>
<reference evidence="3 4" key="1">
    <citation type="submission" date="2018-07" db="EMBL/GenBank/DDBJ databases">
        <title>Sequencing the genomes of 1000 actinobacteria strains.</title>
        <authorList>
            <person name="Klenk H.-P."/>
        </authorList>
    </citation>
    <scope>NUCLEOTIDE SEQUENCE [LARGE SCALE GENOMIC DNA]</scope>
    <source>
        <strain evidence="3 4">DSM 14442</strain>
    </source>
</reference>
<dbReference type="InterPro" id="IPR052734">
    <property type="entry name" value="Nod_factor_acetyltransferase"/>
</dbReference>
<gene>
    <name evidence="3" type="ORF">C8E99_0204</name>
</gene>
<comment type="caution">
    <text evidence="3">The sequence shown here is derived from an EMBL/GenBank/DDBJ whole genome shotgun (WGS) entry which is preliminary data.</text>
</comment>
<keyword evidence="1" id="KW-0812">Transmembrane</keyword>
<evidence type="ECO:0000256" key="1">
    <source>
        <dbReference type="SAM" id="Phobius"/>
    </source>
</evidence>
<keyword evidence="3" id="KW-0808">Transferase</keyword>
<proteinExistence type="predicted"/>
<dbReference type="InterPro" id="IPR002656">
    <property type="entry name" value="Acyl_transf_3_dom"/>
</dbReference>
<sequence length="329" mass="36573">MDVLRIVSIVAVVAGHSYGPRLVGGEYLEIWRMPLFFFLTGYFWTRGRPFVYELQARWRTLAVPYLIWAVIMSLAAWAWTRDTPGEFWPLMANGWYGGSDQTPPWWAFWFISVLFFVTLLRRILERFPVLVAWGVAVLGLALSMLPDGLIGRTPLGLGLALPCLFFVLAGELFRYELQPRIKRNRALIGTALIAVGFLAVTLGVEPLNIKFSGFGQFLLTPVVGAMTAAGFVLVFSTVVNRLVDGAARPVNALVRTGTVVVLFHGWLLQTLVDLGILDDGAKFVLTVLLSWAVGLAINATPLSPWLSGVPAPDWWVQWRARRQERATAG</sequence>
<dbReference type="GO" id="GO:0016747">
    <property type="term" value="F:acyltransferase activity, transferring groups other than amino-acyl groups"/>
    <property type="evidence" value="ECO:0007669"/>
    <property type="project" value="InterPro"/>
</dbReference>
<protein>
    <submittedName>
        <fullName evidence="3">Fucose 4-O-acetylase-like acetyltransferase</fullName>
    </submittedName>
</protein>
<feature type="transmembrane region" description="Helical" evidence="1">
    <location>
        <begin position="30"/>
        <end position="46"/>
    </location>
</feature>
<accession>A0A3D9L9R7</accession>
<feature type="transmembrane region" description="Helical" evidence="1">
    <location>
        <begin position="157"/>
        <end position="174"/>
    </location>
</feature>
<name>A0A3D9L9R7_9MICC</name>
<feature type="domain" description="Acyltransferase 3" evidence="2">
    <location>
        <begin position="1"/>
        <end position="291"/>
    </location>
</feature>
<organism evidence="3 4">
    <name type="scientific">Citricoccus muralis</name>
    <dbReference type="NCBI Taxonomy" id="169134"/>
    <lineage>
        <taxon>Bacteria</taxon>
        <taxon>Bacillati</taxon>
        <taxon>Actinomycetota</taxon>
        <taxon>Actinomycetes</taxon>
        <taxon>Micrococcales</taxon>
        <taxon>Micrococcaceae</taxon>
        <taxon>Citricoccus</taxon>
    </lineage>
</organism>
<dbReference type="RefSeq" id="WP_115930707.1">
    <property type="nucleotide sequence ID" value="NZ_QREH01000001.1"/>
</dbReference>
<dbReference type="PANTHER" id="PTHR37312:SF1">
    <property type="entry name" value="MEMBRANE-BOUND ACYLTRANSFERASE YKRP-RELATED"/>
    <property type="match status" value="1"/>
</dbReference>
<dbReference type="Pfam" id="PF01757">
    <property type="entry name" value="Acyl_transf_3"/>
    <property type="match status" value="1"/>
</dbReference>
<evidence type="ECO:0000259" key="2">
    <source>
        <dbReference type="Pfam" id="PF01757"/>
    </source>
</evidence>
<keyword evidence="1" id="KW-0472">Membrane</keyword>
<feature type="transmembrane region" description="Helical" evidence="1">
    <location>
        <begin position="127"/>
        <end position="145"/>
    </location>
</feature>
<dbReference type="Proteomes" id="UP000256727">
    <property type="component" value="Unassembled WGS sequence"/>
</dbReference>
<evidence type="ECO:0000313" key="3">
    <source>
        <dbReference type="EMBL" id="REE02434.1"/>
    </source>
</evidence>
<keyword evidence="4" id="KW-1185">Reference proteome</keyword>
<feature type="transmembrane region" description="Helical" evidence="1">
    <location>
        <begin position="103"/>
        <end position="120"/>
    </location>
</feature>
<dbReference type="EMBL" id="QREH01000001">
    <property type="protein sequence ID" value="REE02434.1"/>
    <property type="molecule type" value="Genomic_DNA"/>
</dbReference>
<keyword evidence="1" id="KW-1133">Transmembrane helix</keyword>